<evidence type="ECO:0000256" key="9">
    <source>
        <dbReference type="ARBA" id="ARBA00024202"/>
    </source>
</evidence>
<evidence type="ECO:0000256" key="4">
    <source>
        <dbReference type="ARBA" id="ARBA00022692"/>
    </source>
</evidence>
<feature type="transmembrane region" description="Helical" evidence="10">
    <location>
        <begin position="128"/>
        <end position="150"/>
    </location>
</feature>
<feature type="domain" description="ABC transmembrane type-1" evidence="11">
    <location>
        <begin position="93"/>
        <end position="282"/>
    </location>
</feature>
<comment type="similarity">
    <text evidence="9">Belongs to the binding-protein-dependent transport system permease family. OppBC subfamily.</text>
</comment>
<keyword evidence="13" id="KW-1185">Reference proteome</keyword>
<dbReference type="PANTHER" id="PTHR43386:SF24">
    <property type="entry name" value="OLIGOPEPTIDE TRANSPORT SYSTEM PERMEASE PROTEIN AMID"/>
    <property type="match status" value="1"/>
</dbReference>
<comment type="subcellular location">
    <subcellularLocation>
        <location evidence="1 10">Cell membrane</location>
        <topology evidence="1 10">Multi-pass membrane protein</topology>
    </subcellularLocation>
</comment>
<keyword evidence="8 10" id="KW-0472">Membrane</keyword>
<keyword evidence="3" id="KW-1003">Cell membrane</keyword>
<evidence type="ECO:0000313" key="13">
    <source>
        <dbReference type="Proteomes" id="UP001164803"/>
    </source>
</evidence>
<dbReference type="Gene3D" id="1.10.3720.10">
    <property type="entry name" value="MetI-like"/>
    <property type="match status" value="1"/>
</dbReference>
<keyword evidence="5" id="KW-0571">Peptide transport</keyword>
<keyword evidence="4 10" id="KW-0812">Transmembrane</keyword>
<proteinExistence type="inferred from homology"/>
<keyword evidence="7 10" id="KW-1133">Transmembrane helix</keyword>
<organism evidence="12 13">
    <name type="scientific">Alicyclobacillus dauci</name>
    <dbReference type="NCBI Taxonomy" id="1475485"/>
    <lineage>
        <taxon>Bacteria</taxon>
        <taxon>Bacillati</taxon>
        <taxon>Bacillota</taxon>
        <taxon>Bacilli</taxon>
        <taxon>Bacillales</taxon>
        <taxon>Alicyclobacillaceae</taxon>
        <taxon>Alicyclobacillus</taxon>
    </lineage>
</organism>
<accession>A0ABY6YZS0</accession>
<sequence>MALGVPLEGNVEFGRRQSTFARRWRQFSRNKIAVCGLVFIVILCLAAIFSPLIAPYSYQKSNFLITYQHPTKAHLFGTDSLGRDLFSRVLWGLQSACIVGFGAEIVELTLGVLLGAIAGYKGGYIDNILMRIVDVVYAFPSFLFSIILVVVLGHNLWAILIAVSATSWVGMARVVRSQVLTVRESGYIERARGMGAPPFRIIMKYILPNSMGPILVAITFGIPANMMTEAGLSVIGLGIEPPRPDLGELIIEGQKAMLSYPYLLFAPAACFALLLLSFTFVGDGLRDVFDTKSRR</sequence>
<feature type="transmembrane region" description="Helical" evidence="10">
    <location>
        <begin position="91"/>
        <end position="116"/>
    </location>
</feature>
<dbReference type="InterPro" id="IPR025966">
    <property type="entry name" value="OppC_N"/>
</dbReference>
<evidence type="ECO:0000256" key="10">
    <source>
        <dbReference type="RuleBase" id="RU363032"/>
    </source>
</evidence>
<evidence type="ECO:0000256" key="1">
    <source>
        <dbReference type="ARBA" id="ARBA00004651"/>
    </source>
</evidence>
<dbReference type="Pfam" id="PF12911">
    <property type="entry name" value="OppC_N"/>
    <property type="match status" value="1"/>
</dbReference>
<dbReference type="Proteomes" id="UP001164803">
    <property type="component" value="Chromosome"/>
</dbReference>
<keyword evidence="6" id="KW-0653">Protein transport</keyword>
<evidence type="ECO:0000256" key="7">
    <source>
        <dbReference type="ARBA" id="ARBA00022989"/>
    </source>
</evidence>
<evidence type="ECO:0000259" key="11">
    <source>
        <dbReference type="PROSITE" id="PS50928"/>
    </source>
</evidence>
<feature type="transmembrane region" description="Helical" evidence="10">
    <location>
        <begin position="156"/>
        <end position="175"/>
    </location>
</feature>
<dbReference type="EMBL" id="CP104064">
    <property type="protein sequence ID" value="WAH35579.1"/>
    <property type="molecule type" value="Genomic_DNA"/>
</dbReference>
<evidence type="ECO:0000313" key="12">
    <source>
        <dbReference type="EMBL" id="WAH35579.1"/>
    </source>
</evidence>
<feature type="transmembrane region" description="Helical" evidence="10">
    <location>
        <begin position="214"/>
        <end position="239"/>
    </location>
</feature>
<dbReference type="InterPro" id="IPR035906">
    <property type="entry name" value="MetI-like_sf"/>
</dbReference>
<dbReference type="InterPro" id="IPR050366">
    <property type="entry name" value="BP-dependent_transpt_permease"/>
</dbReference>
<feature type="transmembrane region" description="Helical" evidence="10">
    <location>
        <begin position="32"/>
        <end position="54"/>
    </location>
</feature>
<dbReference type="SUPFAM" id="SSF161098">
    <property type="entry name" value="MetI-like"/>
    <property type="match status" value="1"/>
</dbReference>
<evidence type="ECO:0000256" key="8">
    <source>
        <dbReference type="ARBA" id="ARBA00023136"/>
    </source>
</evidence>
<evidence type="ECO:0000256" key="3">
    <source>
        <dbReference type="ARBA" id="ARBA00022475"/>
    </source>
</evidence>
<gene>
    <name evidence="12" type="ORF">NZD86_14960</name>
</gene>
<protein>
    <submittedName>
        <fullName evidence="12">ABC transporter permease</fullName>
    </submittedName>
</protein>
<dbReference type="InterPro" id="IPR000515">
    <property type="entry name" value="MetI-like"/>
</dbReference>
<evidence type="ECO:0000256" key="2">
    <source>
        <dbReference type="ARBA" id="ARBA00022448"/>
    </source>
</evidence>
<feature type="transmembrane region" description="Helical" evidence="10">
    <location>
        <begin position="259"/>
        <end position="285"/>
    </location>
</feature>
<dbReference type="CDD" id="cd06261">
    <property type="entry name" value="TM_PBP2"/>
    <property type="match status" value="1"/>
</dbReference>
<dbReference type="PANTHER" id="PTHR43386">
    <property type="entry name" value="OLIGOPEPTIDE TRANSPORT SYSTEM PERMEASE PROTEIN APPC"/>
    <property type="match status" value="1"/>
</dbReference>
<keyword evidence="2 10" id="KW-0813">Transport</keyword>
<evidence type="ECO:0000256" key="6">
    <source>
        <dbReference type="ARBA" id="ARBA00022927"/>
    </source>
</evidence>
<evidence type="ECO:0000256" key="5">
    <source>
        <dbReference type="ARBA" id="ARBA00022856"/>
    </source>
</evidence>
<dbReference type="Pfam" id="PF00528">
    <property type="entry name" value="BPD_transp_1"/>
    <property type="match status" value="1"/>
</dbReference>
<name>A0ABY6YZS0_9BACL</name>
<reference evidence="12" key="1">
    <citation type="submission" date="2022-08" db="EMBL/GenBank/DDBJ databases">
        <title>Alicyclobacillus dauci DSM2870, complete genome.</title>
        <authorList>
            <person name="Wang Q."/>
            <person name="Cai R."/>
            <person name="Wang Z."/>
        </authorList>
    </citation>
    <scope>NUCLEOTIDE SEQUENCE</scope>
    <source>
        <strain evidence="12">DSM 28700</strain>
    </source>
</reference>
<dbReference type="PROSITE" id="PS50928">
    <property type="entry name" value="ABC_TM1"/>
    <property type="match status" value="1"/>
</dbReference>
<dbReference type="RefSeq" id="WP_268042862.1">
    <property type="nucleotide sequence ID" value="NZ_CP104064.1"/>
</dbReference>